<keyword evidence="2" id="KW-1185">Reference proteome</keyword>
<evidence type="ECO:0000313" key="1">
    <source>
        <dbReference type="EMBL" id="MEP0863919.1"/>
    </source>
</evidence>
<gene>
    <name evidence="1" type="ORF">NDI37_05500</name>
</gene>
<sequence>MSDRSQTIQISPEFPDEQLLAICEAADVIACECPSYLVQILNQVREFRRYTKECIDHFPDNAATHHWLSEQVSQVEMLLCLTIYELLQKENLIDEDNQLNLQQLSERNREIALSKVPC</sequence>
<reference evidence="1 2" key="1">
    <citation type="submission" date="2022-04" db="EMBL/GenBank/DDBJ databases">
        <title>Positive selection, recombination, and allopatry shape intraspecific diversity of widespread and dominant cyanobacteria.</title>
        <authorList>
            <person name="Wei J."/>
            <person name="Shu W."/>
            <person name="Hu C."/>
        </authorList>
    </citation>
    <scope>NUCLEOTIDE SEQUENCE [LARGE SCALE GENOMIC DNA]</scope>
    <source>
        <strain evidence="1 2">GB2-A5</strain>
    </source>
</reference>
<comment type="caution">
    <text evidence="1">The sequence shown here is derived from an EMBL/GenBank/DDBJ whole genome shotgun (WGS) entry which is preliminary data.</text>
</comment>
<protein>
    <submittedName>
        <fullName evidence="1">Uncharacterized protein</fullName>
    </submittedName>
</protein>
<organism evidence="1 2">
    <name type="scientific">Funiculus sociatus GB2-A5</name>
    <dbReference type="NCBI Taxonomy" id="2933946"/>
    <lineage>
        <taxon>Bacteria</taxon>
        <taxon>Bacillati</taxon>
        <taxon>Cyanobacteriota</taxon>
        <taxon>Cyanophyceae</taxon>
        <taxon>Coleofasciculales</taxon>
        <taxon>Coleofasciculaceae</taxon>
        <taxon>Funiculus</taxon>
    </lineage>
</organism>
<dbReference type="Proteomes" id="UP001442494">
    <property type="component" value="Unassembled WGS sequence"/>
</dbReference>
<proteinExistence type="predicted"/>
<dbReference type="EMBL" id="JAMPKK010000008">
    <property type="protein sequence ID" value="MEP0863919.1"/>
    <property type="molecule type" value="Genomic_DNA"/>
</dbReference>
<name>A0ABV0JLL0_9CYAN</name>
<evidence type="ECO:0000313" key="2">
    <source>
        <dbReference type="Proteomes" id="UP001442494"/>
    </source>
</evidence>
<accession>A0ABV0JLL0</accession>
<dbReference type="RefSeq" id="WP_190417612.1">
    <property type="nucleotide sequence ID" value="NZ_JAMPKK010000008.1"/>
</dbReference>